<evidence type="ECO:0000313" key="3">
    <source>
        <dbReference type="Proteomes" id="UP000260841"/>
    </source>
</evidence>
<feature type="domain" description="Spore protein YkvP/CgeB glycosyl transferase-like" evidence="1">
    <location>
        <begin position="275"/>
        <end position="415"/>
    </location>
</feature>
<dbReference type="SUPFAM" id="SSF53756">
    <property type="entry name" value="UDP-Glycosyltransferase/glycogen phosphorylase"/>
    <property type="match status" value="1"/>
</dbReference>
<reference evidence="2 3" key="1">
    <citation type="submission" date="2018-08" db="EMBL/GenBank/DDBJ databases">
        <title>A genome reference for cultivated species of the human gut microbiota.</title>
        <authorList>
            <person name="Zou Y."/>
            <person name="Xue W."/>
            <person name="Luo G."/>
        </authorList>
    </citation>
    <scope>NUCLEOTIDE SEQUENCE [LARGE SCALE GENOMIC DNA]</scope>
    <source>
        <strain evidence="2 3">OM03-2</strain>
    </source>
</reference>
<dbReference type="Gene3D" id="3.40.50.2000">
    <property type="entry name" value="Glycogen Phosphorylase B"/>
    <property type="match status" value="1"/>
</dbReference>
<evidence type="ECO:0000259" key="1">
    <source>
        <dbReference type="Pfam" id="PF13524"/>
    </source>
</evidence>
<keyword evidence="2" id="KW-0808">Transferase</keyword>
<proteinExistence type="predicted"/>
<comment type="caution">
    <text evidence="2">The sequence shown here is derived from an EMBL/GenBank/DDBJ whole genome shotgun (WGS) entry which is preliminary data.</text>
</comment>
<dbReference type="RefSeq" id="WP_005336062.1">
    <property type="nucleotide sequence ID" value="NZ_CP102279.1"/>
</dbReference>
<dbReference type="Proteomes" id="UP000260841">
    <property type="component" value="Unassembled WGS sequence"/>
</dbReference>
<dbReference type="InterPro" id="IPR055259">
    <property type="entry name" value="YkvP/CgeB_Glyco_trans-like"/>
</dbReference>
<dbReference type="Pfam" id="PF13524">
    <property type="entry name" value="Glyco_trans_1_2"/>
    <property type="match status" value="1"/>
</dbReference>
<dbReference type="GeneID" id="92863320"/>
<evidence type="ECO:0000313" key="2">
    <source>
        <dbReference type="EMBL" id="RGN88395.1"/>
    </source>
</evidence>
<accession>A0A3E5EHE5</accession>
<dbReference type="AlphaFoldDB" id="A0A3E5EHE5"/>
<gene>
    <name evidence="2" type="ORF">DXB36_13610</name>
</gene>
<protein>
    <submittedName>
        <fullName evidence="2">Glycosyltransferase family 1 protein</fullName>
    </submittedName>
</protein>
<organism evidence="2 3">
    <name type="scientific">Dorea formicigenerans</name>
    <dbReference type="NCBI Taxonomy" id="39486"/>
    <lineage>
        <taxon>Bacteria</taxon>
        <taxon>Bacillati</taxon>
        <taxon>Bacillota</taxon>
        <taxon>Clostridia</taxon>
        <taxon>Lachnospirales</taxon>
        <taxon>Lachnospiraceae</taxon>
        <taxon>Dorea</taxon>
    </lineage>
</organism>
<sequence length="437" mass="50744">MHSRVLIVGTVPYNTKSTSRAFDAYFHYWEKNNIAQIFSNTKKPCKGHCETLFQITDQRILKRWLGKRIDTGLIFQYEELDNEWKDNDLEVGDAKVEAAYKFGRKHTPFTHLLRGVLWRKKFWCTEKLNKWLEEFDPQCVFLAFSDDYFIPEIAMYVAEKFDIPIVSCIGDDYYFNVEKTLNPIYHLYKSTYKRLIDKVLSWPGSAIYISDKIKEKYNSEFKLDGETVYLTSTVPRKEFKLINKEKPVITYFGNIGMGRNNSLNDIGYALGKINPSYKLEVYSNEKDERIYSVFDKNVNIEYKGSVPYTQVQQRMAESDITVIVEGFEEKDINLSRYSLSTKAADALASGAAILTYGSMESGIIDYMKSTNASMVCTDKSELITSIKKLIEDPKLQRDYYEQAIVMTKEHHNLQASCKSSEQVIEKAIRHMKKMENS</sequence>
<name>A0A3E5EHE5_9FIRM</name>
<dbReference type="GO" id="GO:0016740">
    <property type="term" value="F:transferase activity"/>
    <property type="evidence" value="ECO:0007669"/>
    <property type="project" value="UniProtKB-KW"/>
</dbReference>
<dbReference type="EMBL" id="QSVB01000018">
    <property type="protein sequence ID" value="RGN88395.1"/>
    <property type="molecule type" value="Genomic_DNA"/>
</dbReference>